<dbReference type="AlphaFoldDB" id="A0A811LS76"/>
<dbReference type="EMBL" id="CAJFDH010000006">
    <property type="protein sequence ID" value="CAD5229963.1"/>
    <property type="molecule type" value="Genomic_DNA"/>
</dbReference>
<accession>A0A811LS76</accession>
<evidence type="ECO:0000313" key="2">
    <source>
        <dbReference type="EMBL" id="CAD5229963.1"/>
    </source>
</evidence>
<feature type="transmembrane region" description="Helical" evidence="1">
    <location>
        <begin position="36"/>
        <end position="57"/>
    </location>
</feature>
<evidence type="ECO:0000256" key="1">
    <source>
        <dbReference type="SAM" id="Phobius"/>
    </source>
</evidence>
<dbReference type="Proteomes" id="UP000783686">
    <property type="component" value="Unassembled WGS sequence"/>
</dbReference>
<dbReference type="OrthoDB" id="10495172at2759"/>
<dbReference type="EMBL" id="CAJFCW020000006">
    <property type="protein sequence ID" value="CAG9127351.1"/>
    <property type="molecule type" value="Genomic_DNA"/>
</dbReference>
<proteinExistence type="predicted"/>
<dbReference type="Proteomes" id="UP000614601">
    <property type="component" value="Unassembled WGS sequence"/>
</dbReference>
<organism evidence="2 3">
    <name type="scientific">Bursaphelenchus okinawaensis</name>
    <dbReference type="NCBI Taxonomy" id="465554"/>
    <lineage>
        <taxon>Eukaryota</taxon>
        <taxon>Metazoa</taxon>
        <taxon>Ecdysozoa</taxon>
        <taxon>Nematoda</taxon>
        <taxon>Chromadorea</taxon>
        <taxon>Rhabditida</taxon>
        <taxon>Tylenchina</taxon>
        <taxon>Tylenchomorpha</taxon>
        <taxon>Aphelenchoidea</taxon>
        <taxon>Aphelenchoididae</taxon>
        <taxon>Bursaphelenchus</taxon>
    </lineage>
</organism>
<name>A0A811LS76_9BILA</name>
<keyword evidence="1" id="KW-0472">Membrane</keyword>
<comment type="caution">
    <text evidence="2">The sequence shown here is derived from an EMBL/GenBank/DDBJ whole genome shotgun (WGS) entry which is preliminary data.</text>
</comment>
<keyword evidence="1" id="KW-1133">Transmembrane helix</keyword>
<keyword evidence="3" id="KW-1185">Reference proteome</keyword>
<evidence type="ECO:0000313" key="3">
    <source>
        <dbReference type="Proteomes" id="UP000614601"/>
    </source>
</evidence>
<feature type="transmembrane region" description="Helical" evidence="1">
    <location>
        <begin position="6"/>
        <end position="24"/>
    </location>
</feature>
<gene>
    <name evidence="2" type="ORF">BOKJ2_LOCUS13898</name>
</gene>
<sequence length="140" mass="16282">MAQLFVGVVATIVMFVMMVIRRRRGLDQSRIKAYELRYLIQNTVQFVMIILNMYGYHFIPSSVPFQSQLINLEWVLIVIHPAFITILVNREIRVSIKCLLSKESDISSTPIHLTATVTVYNRPTTRVHVIELKKQKKTFC</sequence>
<protein>
    <submittedName>
        <fullName evidence="2">Uncharacterized protein</fullName>
    </submittedName>
</protein>
<reference evidence="2" key="1">
    <citation type="submission" date="2020-09" db="EMBL/GenBank/DDBJ databases">
        <authorList>
            <person name="Kikuchi T."/>
        </authorList>
    </citation>
    <scope>NUCLEOTIDE SEQUENCE</scope>
    <source>
        <strain evidence="2">SH1</strain>
    </source>
</reference>
<keyword evidence="1" id="KW-0812">Transmembrane</keyword>
<feature type="transmembrane region" description="Helical" evidence="1">
    <location>
        <begin position="69"/>
        <end position="88"/>
    </location>
</feature>